<gene>
    <name evidence="2" type="ORF">CRM22_007132</name>
</gene>
<sequence length="267" mass="29757">MSLTTTFVTLFQLVTVQTQCPPGFILGLNGKCFVEFRGSSGFCDANKRCADLGEEKNASIFMLGKSFDDLIWSELRETGYNHYWTSINGLLIKPTSCFDKWRVGYPSAQTLAYENCVPKWGEVYKGQSSNRLTVGIVDRLYSAAQGGKGARVICELGDPKLPDQLAKFQSTFPETIADYFFHDQLHEGCFAESSVSSLMSCAMKPTIEASQIHGNDLRLRRICNPESQNLGNHLFVYTSGNAPLPSLKAHAYRTDNQFTSTLTYAYQ</sequence>
<feature type="signal peptide" evidence="1">
    <location>
        <begin position="1"/>
        <end position="18"/>
    </location>
</feature>
<dbReference type="SUPFAM" id="SSF56436">
    <property type="entry name" value="C-type lectin-like"/>
    <property type="match status" value="1"/>
</dbReference>
<evidence type="ECO:0008006" key="4">
    <source>
        <dbReference type="Google" id="ProtNLM"/>
    </source>
</evidence>
<protein>
    <recommendedName>
        <fullName evidence="4">C-type lectin domain-containing protein</fullName>
    </recommendedName>
</protein>
<keyword evidence="1" id="KW-0732">Signal</keyword>
<name>A0A4S2LHE9_OPIFE</name>
<comment type="caution">
    <text evidence="2">The sequence shown here is derived from an EMBL/GenBank/DDBJ whole genome shotgun (WGS) entry which is preliminary data.</text>
</comment>
<organism evidence="2 3">
    <name type="scientific">Opisthorchis felineus</name>
    <dbReference type="NCBI Taxonomy" id="147828"/>
    <lineage>
        <taxon>Eukaryota</taxon>
        <taxon>Metazoa</taxon>
        <taxon>Spiralia</taxon>
        <taxon>Lophotrochozoa</taxon>
        <taxon>Platyhelminthes</taxon>
        <taxon>Trematoda</taxon>
        <taxon>Digenea</taxon>
        <taxon>Opisthorchiida</taxon>
        <taxon>Opisthorchiata</taxon>
        <taxon>Opisthorchiidae</taxon>
        <taxon>Opisthorchis</taxon>
    </lineage>
</organism>
<reference evidence="2 3" key="1">
    <citation type="journal article" date="2019" name="BMC Genomics">
        <title>New insights from Opisthorchis felineus genome: update on genomics of the epidemiologically important liver flukes.</title>
        <authorList>
            <person name="Ershov N.I."/>
            <person name="Mordvinov V.A."/>
            <person name="Prokhortchouk E.B."/>
            <person name="Pakharukova M.Y."/>
            <person name="Gunbin K.V."/>
            <person name="Ustyantsev K."/>
            <person name="Genaev M.A."/>
            <person name="Blinov A.G."/>
            <person name="Mazur A."/>
            <person name="Boulygina E."/>
            <person name="Tsygankova S."/>
            <person name="Khrameeva E."/>
            <person name="Chekanov N."/>
            <person name="Fan G."/>
            <person name="Xiao A."/>
            <person name="Zhang H."/>
            <person name="Xu X."/>
            <person name="Yang H."/>
            <person name="Solovyev V."/>
            <person name="Lee S.M."/>
            <person name="Liu X."/>
            <person name="Afonnikov D.A."/>
            <person name="Skryabin K.G."/>
        </authorList>
    </citation>
    <scope>NUCLEOTIDE SEQUENCE [LARGE SCALE GENOMIC DNA]</scope>
    <source>
        <strain evidence="2">AK-0245</strain>
        <tissue evidence="2">Whole organism</tissue>
    </source>
</reference>
<dbReference type="InterPro" id="IPR016187">
    <property type="entry name" value="CTDL_fold"/>
</dbReference>
<evidence type="ECO:0000313" key="3">
    <source>
        <dbReference type="Proteomes" id="UP000308267"/>
    </source>
</evidence>
<proteinExistence type="predicted"/>
<feature type="chain" id="PRO_5020418211" description="C-type lectin domain-containing protein" evidence="1">
    <location>
        <begin position="19"/>
        <end position="267"/>
    </location>
</feature>
<dbReference type="Proteomes" id="UP000308267">
    <property type="component" value="Unassembled WGS sequence"/>
</dbReference>
<evidence type="ECO:0000256" key="1">
    <source>
        <dbReference type="SAM" id="SignalP"/>
    </source>
</evidence>
<accession>A0A4S2LHE9</accession>
<evidence type="ECO:0000313" key="2">
    <source>
        <dbReference type="EMBL" id="TGZ63005.1"/>
    </source>
</evidence>
<dbReference type="EMBL" id="SJOL01007330">
    <property type="protein sequence ID" value="TGZ63005.1"/>
    <property type="molecule type" value="Genomic_DNA"/>
</dbReference>
<dbReference type="AlphaFoldDB" id="A0A4S2LHE9"/>
<keyword evidence="3" id="KW-1185">Reference proteome</keyword>